<dbReference type="InterPro" id="IPR020846">
    <property type="entry name" value="MFS_dom"/>
</dbReference>
<evidence type="ECO:0000256" key="1">
    <source>
        <dbReference type="ARBA" id="ARBA00004141"/>
    </source>
</evidence>
<dbReference type="PROSITE" id="PS50850">
    <property type="entry name" value="MFS"/>
    <property type="match status" value="1"/>
</dbReference>
<feature type="transmembrane region" description="Helical" evidence="6">
    <location>
        <begin position="108"/>
        <end position="128"/>
    </location>
</feature>
<reference evidence="9" key="1">
    <citation type="journal article" date="2023" name="Mol. Phylogenet. Evol.">
        <title>Genome-scale phylogeny and comparative genomics of the fungal order Sordariales.</title>
        <authorList>
            <person name="Hensen N."/>
            <person name="Bonometti L."/>
            <person name="Westerberg I."/>
            <person name="Brannstrom I.O."/>
            <person name="Guillou S."/>
            <person name="Cros-Aarteil S."/>
            <person name="Calhoun S."/>
            <person name="Haridas S."/>
            <person name="Kuo A."/>
            <person name="Mondo S."/>
            <person name="Pangilinan J."/>
            <person name="Riley R."/>
            <person name="LaButti K."/>
            <person name="Andreopoulos B."/>
            <person name="Lipzen A."/>
            <person name="Chen C."/>
            <person name="Yan M."/>
            <person name="Daum C."/>
            <person name="Ng V."/>
            <person name="Clum A."/>
            <person name="Steindorff A."/>
            <person name="Ohm R.A."/>
            <person name="Martin F."/>
            <person name="Silar P."/>
            <person name="Natvig D.O."/>
            <person name="Lalanne C."/>
            <person name="Gautier V."/>
            <person name="Ament-Velasquez S.L."/>
            <person name="Kruys A."/>
            <person name="Hutchinson M.I."/>
            <person name="Powell A.J."/>
            <person name="Barry K."/>
            <person name="Miller A.N."/>
            <person name="Grigoriev I.V."/>
            <person name="Debuchy R."/>
            <person name="Gladieux P."/>
            <person name="Hiltunen Thoren M."/>
            <person name="Johannesson H."/>
        </authorList>
    </citation>
    <scope>NUCLEOTIDE SEQUENCE [LARGE SCALE GENOMIC DNA]</scope>
    <source>
        <strain evidence="9">CBS 284.82</strain>
    </source>
</reference>
<feature type="transmembrane region" description="Helical" evidence="6">
    <location>
        <begin position="456"/>
        <end position="480"/>
    </location>
</feature>
<keyword evidence="2 6" id="KW-0812">Transmembrane</keyword>
<feature type="transmembrane region" description="Helical" evidence="6">
    <location>
        <begin position="164"/>
        <end position="186"/>
    </location>
</feature>
<keyword evidence="9" id="KW-1185">Reference proteome</keyword>
<proteinExistence type="predicted"/>
<organism evidence="8 9">
    <name type="scientific">Parachaetomium inaequale</name>
    <dbReference type="NCBI Taxonomy" id="2588326"/>
    <lineage>
        <taxon>Eukaryota</taxon>
        <taxon>Fungi</taxon>
        <taxon>Dikarya</taxon>
        <taxon>Ascomycota</taxon>
        <taxon>Pezizomycotina</taxon>
        <taxon>Sordariomycetes</taxon>
        <taxon>Sordariomycetidae</taxon>
        <taxon>Sordariales</taxon>
        <taxon>Chaetomiaceae</taxon>
        <taxon>Parachaetomium</taxon>
    </lineage>
</organism>
<dbReference type="PANTHER" id="PTHR23502:SF4">
    <property type="entry name" value="MAJOR FACILITATOR SUPERFAMILY (MFS) PROFILE DOMAIN-CONTAINING PROTEIN-RELATED"/>
    <property type="match status" value="1"/>
</dbReference>
<sequence length="569" mass="62664">MGLWVLEPKSDEKVPGTVYIERENEESRIKTVGLKTGTGRHAGIILVPQPSDSPNDPLNWPERYKLFHSWFLAIGSGLSSGTAFFLNPSHKVMAAQIGTTMTQLSRSVSFLMLALGIASITTTPLARMYGKRPVFLGLGIIGIIGYSVLLSNPRDMRYIYAGRFFWGACVSGLQYLVSSSVGDLFFVHQRGFHLALWHLGLSGGNALGQVLASQIVQGQGYEWAFRYAVIFMSVYITLLFFLIPETTYNRPKKFDTDVHENLAQEDSDEDTKVESQSVKGQPPTGENEKRAVESSAATSIGTQDPEAPQTEEKPKTWVQGLKIYNGKFSNENYLRAVLSPFVTLILPAVHWAAYSYGLTVAFAAAISVSLAQIFAVAPYNFTTGAIGLTVLSPFIGNIIGNFIPGPVADWLVTYMAGKNGGIYEPEFRNILCIPALITGAAGFWGFGLSIHYRIHWFAPVFFFGLSAFAGAIMSLVSNTYLLDCHRKHAQDAYAAVTLVKAVSSFALSFFVNDWLTKHGPINVFFVIGSIHVVGCLYGLFLYVYGKRIRLAIAKSERIQNMLRWCGNSE</sequence>
<dbReference type="EMBL" id="MU854648">
    <property type="protein sequence ID" value="KAK4032108.1"/>
    <property type="molecule type" value="Genomic_DNA"/>
</dbReference>
<name>A0AAN6P838_9PEZI</name>
<evidence type="ECO:0000313" key="9">
    <source>
        <dbReference type="Proteomes" id="UP001303115"/>
    </source>
</evidence>
<dbReference type="GO" id="GO:0005886">
    <property type="term" value="C:plasma membrane"/>
    <property type="evidence" value="ECO:0007669"/>
    <property type="project" value="TreeGrafter"/>
</dbReference>
<evidence type="ECO:0000256" key="2">
    <source>
        <dbReference type="ARBA" id="ARBA00022692"/>
    </source>
</evidence>
<evidence type="ECO:0000256" key="6">
    <source>
        <dbReference type="SAM" id="Phobius"/>
    </source>
</evidence>
<feature type="transmembrane region" description="Helical" evidence="6">
    <location>
        <begin position="523"/>
        <end position="544"/>
    </location>
</feature>
<feature type="domain" description="Major facilitator superfamily (MFS) profile" evidence="7">
    <location>
        <begin position="65"/>
        <end position="546"/>
    </location>
</feature>
<comment type="caution">
    <text evidence="8">The sequence shown here is derived from an EMBL/GenBank/DDBJ whole genome shotgun (WGS) entry which is preliminary data.</text>
</comment>
<dbReference type="SUPFAM" id="SSF103473">
    <property type="entry name" value="MFS general substrate transporter"/>
    <property type="match status" value="1"/>
</dbReference>
<dbReference type="InterPro" id="IPR036259">
    <property type="entry name" value="MFS_trans_sf"/>
</dbReference>
<dbReference type="AlphaFoldDB" id="A0AAN6P838"/>
<keyword evidence="3 6" id="KW-1133">Transmembrane helix</keyword>
<feature type="region of interest" description="Disordered" evidence="5">
    <location>
        <begin position="261"/>
        <end position="314"/>
    </location>
</feature>
<feature type="transmembrane region" description="Helical" evidence="6">
    <location>
        <begin position="492"/>
        <end position="511"/>
    </location>
</feature>
<feature type="transmembrane region" description="Helical" evidence="6">
    <location>
        <begin position="394"/>
        <end position="417"/>
    </location>
</feature>
<accession>A0AAN6P838</accession>
<dbReference type="Proteomes" id="UP001303115">
    <property type="component" value="Unassembled WGS sequence"/>
</dbReference>
<dbReference type="PANTHER" id="PTHR23502">
    <property type="entry name" value="MAJOR FACILITATOR SUPERFAMILY"/>
    <property type="match status" value="1"/>
</dbReference>
<dbReference type="GO" id="GO:0022857">
    <property type="term" value="F:transmembrane transporter activity"/>
    <property type="evidence" value="ECO:0007669"/>
    <property type="project" value="InterPro"/>
</dbReference>
<feature type="transmembrane region" description="Helical" evidence="6">
    <location>
        <begin position="429"/>
        <end position="450"/>
    </location>
</feature>
<comment type="subcellular location">
    <subcellularLocation>
        <location evidence="1">Membrane</location>
        <topology evidence="1">Multi-pass membrane protein</topology>
    </subcellularLocation>
</comment>
<evidence type="ECO:0000256" key="4">
    <source>
        <dbReference type="ARBA" id="ARBA00023136"/>
    </source>
</evidence>
<dbReference type="Gene3D" id="1.20.1250.20">
    <property type="entry name" value="MFS general substrate transporter like domains"/>
    <property type="match status" value="1"/>
</dbReference>
<dbReference type="Pfam" id="PF07690">
    <property type="entry name" value="MFS_1"/>
    <property type="match status" value="1"/>
</dbReference>
<feature type="transmembrane region" description="Helical" evidence="6">
    <location>
        <begin position="134"/>
        <end position="152"/>
    </location>
</feature>
<gene>
    <name evidence="8" type="ORF">C8A01DRAFT_41445</name>
</gene>
<feature type="transmembrane region" description="Helical" evidence="6">
    <location>
        <begin position="67"/>
        <end position="87"/>
    </location>
</feature>
<feature type="transmembrane region" description="Helical" evidence="6">
    <location>
        <begin position="360"/>
        <end position="382"/>
    </location>
</feature>
<feature type="transmembrane region" description="Helical" evidence="6">
    <location>
        <begin position="224"/>
        <end position="243"/>
    </location>
</feature>
<evidence type="ECO:0000256" key="5">
    <source>
        <dbReference type="SAM" id="MobiDB-lite"/>
    </source>
</evidence>
<evidence type="ECO:0000256" key="3">
    <source>
        <dbReference type="ARBA" id="ARBA00022989"/>
    </source>
</evidence>
<evidence type="ECO:0000313" key="8">
    <source>
        <dbReference type="EMBL" id="KAK4032108.1"/>
    </source>
</evidence>
<feature type="transmembrane region" description="Helical" evidence="6">
    <location>
        <begin position="333"/>
        <end position="353"/>
    </location>
</feature>
<protein>
    <submittedName>
        <fullName evidence="8">Major facilitator superfamily domain-containing protein</fullName>
    </submittedName>
</protein>
<evidence type="ECO:0000259" key="7">
    <source>
        <dbReference type="PROSITE" id="PS50850"/>
    </source>
</evidence>
<dbReference type="InterPro" id="IPR011701">
    <property type="entry name" value="MFS"/>
</dbReference>
<keyword evidence="4 6" id="KW-0472">Membrane</keyword>